<reference evidence="4" key="3">
    <citation type="submission" date="2015-04" db="UniProtKB">
        <authorList>
            <consortium name="EnsemblPlants"/>
        </authorList>
    </citation>
    <scope>IDENTIFICATION</scope>
    <source>
        <strain evidence="4">cv. Jemalong A17</strain>
    </source>
</reference>
<feature type="region of interest" description="Disordered" evidence="1">
    <location>
        <begin position="308"/>
        <end position="328"/>
    </location>
</feature>
<evidence type="ECO:0000313" key="4">
    <source>
        <dbReference type="EnsemblPlants" id="AES68753"/>
    </source>
</evidence>
<evidence type="ECO:0000313" key="3">
    <source>
        <dbReference type="EMBL" id="AES68753.1"/>
    </source>
</evidence>
<proteinExistence type="predicted"/>
<dbReference type="PROSITE" id="PS50802">
    <property type="entry name" value="OTU"/>
    <property type="match status" value="1"/>
</dbReference>
<organism evidence="3 5">
    <name type="scientific">Medicago truncatula</name>
    <name type="common">Barrel medic</name>
    <name type="synonym">Medicago tribuloides</name>
    <dbReference type="NCBI Taxonomy" id="3880"/>
    <lineage>
        <taxon>Eukaryota</taxon>
        <taxon>Viridiplantae</taxon>
        <taxon>Streptophyta</taxon>
        <taxon>Embryophyta</taxon>
        <taxon>Tracheophyta</taxon>
        <taxon>Spermatophyta</taxon>
        <taxon>Magnoliopsida</taxon>
        <taxon>eudicotyledons</taxon>
        <taxon>Gunneridae</taxon>
        <taxon>Pentapetalae</taxon>
        <taxon>rosids</taxon>
        <taxon>fabids</taxon>
        <taxon>Fabales</taxon>
        <taxon>Fabaceae</taxon>
        <taxon>Papilionoideae</taxon>
        <taxon>50 kb inversion clade</taxon>
        <taxon>NPAAA clade</taxon>
        <taxon>Hologalegina</taxon>
        <taxon>IRL clade</taxon>
        <taxon>Trifolieae</taxon>
        <taxon>Medicago</taxon>
    </lineage>
</organism>
<dbReference type="HOGENOM" id="CLU_042722_2_0_1"/>
<keyword evidence="5" id="KW-1185">Reference proteome</keyword>
<dbReference type="eggNOG" id="ENOG502QQB8">
    <property type="taxonomic scope" value="Eukaryota"/>
</dbReference>
<feature type="domain" description="OTU" evidence="2">
    <location>
        <begin position="125"/>
        <end position="265"/>
    </location>
</feature>
<dbReference type="InterPro" id="IPR003323">
    <property type="entry name" value="OTU_dom"/>
</dbReference>
<dbReference type="Proteomes" id="UP000002051">
    <property type="component" value="Chromosome 3"/>
</dbReference>
<gene>
    <name evidence="3" type="ordered locus">MTR_3g014480</name>
</gene>
<evidence type="ECO:0000256" key="1">
    <source>
        <dbReference type="SAM" id="MobiDB-lite"/>
    </source>
</evidence>
<feature type="region of interest" description="Disordered" evidence="1">
    <location>
        <begin position="46"/>
        <end position="103"/>
    </location>
</feature>
<protein>
    <recommendedName>
        <fullName evidence="2">OTU domain-containing protein</fullName>
    </recommendedName>
</protein>
<dbReference type="EMBL" id="CM001219">
    <property type="protein sequence ID" value="AES68753.1"/>
    <property type="molecule type" value="Genomic_DNA"/>
</dbReference>
<reference evidence="3 5" key="1">
    <citation type="journal article" date="2011" name="Nature">
        <title>The Medicago genome provides insight into the evolution of rhizobial symbioses.</title>
        <authorList>
            <person name="Young N.D."/>
            <person name="Debelle F."/>
            <person name="Oldroyd G.E."/>
            <person name="Geurts R."/>
            <person name="Cannon S.B."/>
            <person name="Udvardi M.K."/>
            <person name="Benedito V.A."/>
            <person name="Mayer K.F."/>
            <person name="Gouzy J."/>
            <person name="Schoof H."/>
            <person name="Van de Peer Y."/>
            <person name="Proost S."/>
            <person name="Cook D.R."/>
            <person name="Meyers B.C."/>
            <person name="Spannagl M."/>
            <person name="Cheung F."/>
            <person name="De Mita S."/>
            <person name="Krishnakumar V."/>
            <person name="Gundlach H."/>
            <person name="Zhou S."/>
            <person name="Mudge J."/>
            <person name="Bharti A.K."/>
            <person name="Murray J.D."/>
            <person name="Naoumkina M.A."/>
            <person name="Rosen B."/>
            <person name="Silverstein K.A."/>
            <person name="Tang H."/>
            <person name="Rombauts S."/>
            <person name="Zhao P.X."/>
            <person name="Zhou P."/>
            <person name="Barbe V."/>
            <person name="Bardou P."/>
            <person name="Bechner M."/>
            <person name="Bellec A."/>
            <person name="Berger A."/>
            <person name="Berges H."/>
            <person name="Bidwell S."/>
            <person name="Bisseling T."/>
            <person name="Choisne N."/>
            <person name="Couloux A."/>
            <person name="Denny R."/>
            <person name="Deshpande S."/>
            <person name="Dai X."/>
            <person name="Doyle J.J."/>
            <person name="Dudez A.M."/>
            <person name="Farmer A.D."/>
            <person name="Fouteau S."/>
            <person name="Franken C."/>
            <person name="Gibelin C."/>
            <person name="Gish J."/>
            <person name="Goldstein S."/>
            <person name="Gonzalez A.J."/>
            <person name="Green P.J."/>
            <person name="Hallab A."/>
            <person name="Hartog M."/>
            <person name="Hua A."/>
            <person name="Humphray S.J."/>
            <person name="Jeong D.H."/>
            <person name="Jing Y."/>
            <person name="Jocker A."/>
            <person name="Kenton S.M."/>
            <person name="Kim D.J."/>
            <person name="Klee K."/>
            <person name="Lai H."/>
            <person name="Lang C."/>
            <person name="Lin S."/>
            <person name="Macmil S.L."/>
            <person name="Magdelenat G."/>
            <person name="Matthews L."/>
            <person name="McCorrison J."/>
            <person name="Monaghan E.L."/>
            <person name="Mun J.H."/>
            <person name="Najar F.Z."/>
            <person name="Nicholson C."/>
            <person name="Noirot C."/>
            <person name="O'Bleness M."/>
            <person name="Paule C.R."/>
            <person name="Poulain J."/>
            <person name="Prion F."/>
            <person name="Qin B."/>
            <person name="Qu C."/>
            <person name="Retzel E.F."/>
            <person name="Riddle C."/>
            <person name="Sallet E."/>
            <person name="Samain S."/>
            <person name="Samson N."/>
            <person name="Sanders I."/>
            <person name="Saurat O."/>
            <person name="Scarpelli C."/>
            <person name="Schiex T."/>
            <person name="Segurens B."/>
            <person name="Severin A.J."/>
            <person name="Sherrier D.J."/>
            <person name="Shi R."/>
            <person name="Sims S."/>
            <person name="Singer S.R."/>
            <person name="Sinharoy S."/>
            <person name="Sterck L."/>
            <person name="Viollet A."/>
            <person name="Wang B.B."/>
            <person name="Wang K."/>
            <person name="Wang M."/>
            <person name="Wang X."/>
            <person name="Warfsmann J."/>
            <person name="Weissenbach J."/>
            <person name="White D.D."/>
            <person name="White J.D."/>
            <person name="Wiley G.B."/>
            <person name="Wincker P."/>
            <person name="Xing Y."/>
            <person name="Yang L."/>
            <person name="Yao Z."/>
            <person name="Ying F."/>
            <person name="Zhai J."/>
            <person name="Zhou L."/>
            <person name="Zuber A."/>
            <person name="Denarie J."/>
            <person name="Dixon R.A."/>
            <person name="May G.D."/>
            <person name="Schwartz D.C."/>
            <person name="Rogers J."/>
            <person name="Quetier F."/>
            <person name="Town C.D."/>
            <person name="Roe B.A."/>
        </authorList>
    </citation>
    <scope>NUCLEOTIDE SEQUENCE [LARGE SCALE GENOMIC DNA]</scope>
    <source>
        <strain evidence="3">A17</strain>
        <strain evidence="4 5">cv. Jemalong A17</strain>
    </source>
</reference>
<dbReference type="GO" id="GO:0004843">
    <property type="term" value="F:cysteine-type deubiquitinase activity"/>
    <property type="evidence" value="ECO:0000318"/>
    <property type="project" value="GO_Central"/>
</dbReference>
<dbReference type="CDD" id="cd22744">
    <property type="entry name" value="OTU"/>
    <property type="match status" value="1"/>
</dbReference>
<dbReference type="Gene3D" id="3.90.70.80">
    <property type="match status" value="1"/>
</dbReference>
<dbReference type="EnsemblPlants" id="AES68753">
    <property type="protein sequence ID" value="AES68753"/>
    <property type="gene ID" value="MTR_3g014480"/>
</dbReference>
<evidence type="ECO:0000259" key="2">
    <source>
        <dbReference type="PROSITE" id="PS50802"/>
    </source>
</evidence>
<name>G7J0J2_MEDTR</name>
<dbReference type="OMA" id="CCHAREF"/>
<dbReference type="PaxDb" id="3880-AES68753"/>
<evidence type="ECO:0000313" key="5">
    <source>
        <dbReference type="Proteomes" id="UP000002051"/>
    </source>
</evidence>
<dbReference type="AlphaFoldDB" id="G7J0J2"/>
<sequence>MGEEESNEDFFSVAEEWRDIQERLERVPFQMKLEIKEGMRLLAFSETTMLSPPPKKVPTKGWETIDSQHPESQSSPRKKSSRPKRKGDRIGISPVPVPKPSLVSRNYDPSNPMYYMPKFMRPYIEGIVDVIADGHCGFRAIAERVGLTEESRVMVRRALIKDLKEHRNKYIEVYASADRYKYILDGLHPPKNPSSFAPPDKWLTLPDMGHIVASCYNRPVVEMTILDIGVSETFFPLRGAPPVNPKSNMIFLGLIPNHFVILSLKDGRPLPPSSTEWRNHRSDEAKTWDYEFLDQHDRLRALMEIKDKERPVPPKKPTNKDNPIMFDDTPVKENEEFEDVLEHLDDLLLLDEI</sequence>
<feature type="compositionally biased region" description="Basic residues" evidence="1">
    <location>
        <begin position="76"/>
        <end position="87"/>
    </location>
</feature>
<reference evidence="3 5" key="2">
    <citation type="journal article" date="2014" name="BMC Genomics">
        <title>An improved genome release (version Mt4.0) for the model legume Medicago truncatula.</title>
        <authorList>
            <person name="Tang H."/>
            <person name="Krishnakumar V."/>
            <person name="Bidwell S."/>
            <person name="Rosen B."/>
            <person name="Chan A."/>
            <person name="Zhou S."/>
            <person name="Gentzbittel L."/>
            <person name="Childs K.L."/>
            <person name="Yandell M."/>
            <person name="Gundlach H."/>
            <person name="Mayer K.F."/>
            <person name="Schwartz D.C."/>
            <person name="Town C.D."/>
        </authorList>
    </citation>
    <scope>GENOME REANNOTATION</scope>
    <source>
        <strain evidence="4 5">cv. Jemalong A17</strain>
    </source>
</reference>
<accession>G7J0J2</accession>